<keyword evidence="3" id="KW-1133">Transmembrane helix</keyword>
<dbReference type="AlphaFoldDB" id="A0A078AY26"/>
<evidence type="ECO:0000256" key="1">
    <source>
        <dbReference type="ARBA" id="ARBA00022676"/>
    </source>
</evidence>
<dbReference type="InParanoid" id="A0A078AY26"/>
<dbReference type="OrthoDB" id="425722at2759"/>
<feature type="chain" id="PRO_5001729681" evidence="4">
    <location>
        <begin position="21"/>
        <end position="539"/>
    </location>
</feature>
<evidence type="ECO:0000256" key="2">
    <source>
        <dbReference type="ARBA" id="ARBA00022679"/>
    </source>
</evidence>
<evidence type="ECO:0000313" key="5">
    <source>
        <dbReference type="EMBL" id="CDW86117.1"/>
    </source>
</evidence>
<dbReference type="Proteomes" id="UP000039865">
    <property type="component" value="Unassembled WGS sequence"/>
</dbReference>
<dbReference type="PANTHER" id="PTHR48043">
    <property type="entry name" value="EG:EG0003.4 PROTEIN-RELATED"/>
    <property type="match status" value="1"/>
</dbReference>
<gene>
    <name evidence="5" type="primary">Contig19509.g20680</name>
    <name evidence="5" type="ORF">STYLEM_15208</name>
</gene>
<name>A0A078AY26_STYLE</name>
<dbReference type="EMBL" id="CCKQ01014362">
    <property type="protein sequence ID" value="CDW86117.1"/>
    <property type="molecule type" value="Genomic_DNA"/>
</dbReference>
<reference evidence="5 6" key="1">
    <citation type="submission" date="2014-06" db="EMBL/GenBank/DDBJ databases">
        <authorList>
            <person name="Swart Estienne"/>
        </authorList>
    </citation>
    <scope>NUCLEOTIDE SEQUENCE [LARGE SCALE GENOMIC DNA]</scope>
    <source>
        <strain evidence="5 6">130c</strain>
    </source>
</reference>
<dbReference type="InterPro" id="IPR002213">
    <property type="entry name" value="UDP_glucos_trans"/>
</dbReference>
<evidence type="ECO:0000256" key="4">
    <source>
        <dbReference type="SAM" id="SignalP"/>
    </source>
</evidence>
<sequence>MNKNLFILIISLLILNGSVSKELLVEQSKKKILVAGQHIASHPRIWYLISKELKKNENYEVYQILPSDSPLVSKVKTNGVIPILSKNLSQQVINEYDERMKANTLGPSGILEYMQYLTKVFYSQDELIKEIKSLKFDLIICGLFFESQLIANTLQIPLYIRIITGNLDSSLQVMMNQHTSHSSQLHLAKTTIFGMEKHENLHSFTTNFFTRLRNRLSEHVFCGFGSYFIHQKLYQMIPDNMLEEAKTLRTPDMILYTGYEGLYPPIALSPNSKIISPLSEDTTETQDIPKDLEEFINRHDKLILVSFGSVQSPTNQTLSALSIYMQKQSNYGFIYSARNQKYLESDILERIKSLKNVYLANWLPQTYILSNPKVKIFFSHGGQSSYIESIEAVKPLIVIPAFANDQFFTCEYVQAIKIGACMYKPDASHLEEIVKYVEDNNGFIDRLQILKKMIEKKKQQGLGMRYWVDYLMEVGTSEFISARQYQWFNYLQLYDVDVNITIDLILVAILAIVFAILIKIYRFITCKKSKMTSKSIKAD</sequence>
<dbReference type="Pfam" id="PF00201">
    <property type="entry name" value="UDPGT"/>
    <property type="match status" value="1"/>
</dbReference>
<dbReference type="InterPro" id="IPR050271">
    <property type="entry name" value="UDP-glycosyltransferase"/>
</dbReference>
<keyword evidence="1" id="KW-0328">Glycosyltransferase</keyword>
<accession>A0A078AY26</accession>
<keyword evidence="4" id="KW-0732">Signal</keyword>
<proteinExistence type="predicted"/>
<dbReference type="PANTHER" id="PTHR48043:SF145">
    <property type="entry name" value="FI06409P-RELATED"/>
    <property type="match status" value="1"/>
</dbReference>
<keyword evidence="6" id="KW-1185">Reference proteome</keyword>
<dbReference type="SUPFAM" id="SSF53756">
    <property type="entry name" value="UDP-Glycosyltransferase/glycogen phosphorylase"/>
    <property type="match status" value="1"/>
</dbReference>
<evidence type="ECO:0000256" key="3">
    <source>
        <dbReference type="SAM" id="Phobius"/>
    </source>
</evidence>
<keyword evidence="2 5" id="KW-0808">Transferase</keyword>
<keyword evidence="3" id="KW-0812">Transmembrane</keyword>
<dbReference type="GO" id="GO:0008194">
    <property type="term" value="F:UDP-glycosyltransferase activity"/>
    <property type="evidence" value="ECO:0007669"/>
    <property type="project" value="InterPro"/>
</dbReference>
<keyword evidence="3" id="KW-0472">Membrane</keyword>
<protein>
    <submittedName>
        <fullName evidence="5">Antennal-enriched udp-glycosyltransferase</fullName>
    </submittedName>
</protein>
<feature type="transmembrane region" description="Helical" evidence="3">
    <location>
        <begin position="504"/>
        <end position="524"/>
    </location>
</feature>
<organism evidence="5 6">
    <name type="scientific">Stylonychia lemnae</name>
    <name type="common">Ciliate</name>
    <dbReference type="NCBI Taxonomy" id="5949"/>
    <lineage>
        <taxon>Eukaryota</taxon>
        <taxon>Sar</taxon>
        <taxon>Alveolata</taxon>
        <taxon>Ciliophora</taxon>
        <taxon>Intramacronucleata</taxon>
        <taxon>Spirotrichea</taxon>
        <taxon>Stichotrichia</taxon>
        <taxon>Sporadotrichida</taxon>
        <taxon>Oxytrichidae</taxon>
        <taxon>Stylonychinae</taxon>
        <taxon>Stylonychia</taxon>
    </lineage>
</organism>
<feature type="signal peptide" evidence="4">
    <location>
        <begin position="1"/>
        <end position="20"/>
    </location>
</feature>
<dbReference type="Gene3D" id="3.40.50.2000">
    <property type="entry name" value="Glycogen Phosphorylase B"/>
    <property type="match status" value="1"/>
</dbReference>
<evidence type="ECO:0000313" key="6">
    <source>
        <dbReference type="Proteomes" id="UP000039865"/>
    </source>
</evidence>